<reference evidence="2 3" key="1">
    <citation type="submission" date="2012-05" db="EMBL/GenBank/DDBJ databases">
        <authorList>
            <person name="Hilton J."/>
        </authorList>
    </citation>
    <scope>NUCLEOTIDE SEQUENCE [LARGE SCALE GENOMIC DNA]</scope>
    <source>
        <strain evidence="2 3">HH01</strain>
    </source>
</reference>
<evidence type="ECO:0000313" key="2">
    <source>
        <dbReference type="EMBL" id="CCH66806.1"/>
    </source>
</evidence>
<keyword evidence="1" id="KW-1133">Transmembrane helix</keyword>
<gene>
    <name evidence="2" type="ORF">RINTHH_6510</name>
</gene>
<dbReference type="STRING" id="1165094.RINTHH_6510"/>
<dbReference type="AlphaFoldDB" id="M1X4W6"/>
<feature type="transmembrane region" description="Helical" evidence="1">
    <location>
        <begin position="102"/>
        <end position="121"/>
    </location>
</feature>
<feature type="transmembrane region" description="Helical" evidence="1">
    <location>
        <begin position="80"/>
        <end position="96"/>
    </location>
</feature>
<sequence>MLLVILVAWCVSYFTSANSEVIRKIVHIGTGHVILIAWWLNIPSGVGITASICACIVTLLSYKLPIIPGINSVGRKSLGTFFYAASIGILITYFWHLHEPQYAVLGVMVMTWGDGLAALVGQRFGKHKYKTLGREKSWEGSLAMCLTSWIVASLILITVQGNLWQIWMISVVVALIATALESLSFLGIDNLTVPLGTATIAFALTKILV</sequence>
<keyword evidence="1" id="KW-0812">Transmembrane</keyword>
<keyword evidence="2" id="KW-0418">Kinase</keyword>
<feature type="transmembrane region" description="Helical" evidence="1">
    <location>
        <begin position="35"/>
        <end position="60"/>
    </location>
</feature>
<reference evidence="3" key="2">
    <citation type="submission" date="2016-01" db="EMBL/GenBank/DDBJ databases">
        <title>Diatom-associated endosymboitic cyanobacterium lacks core nitrogen metabolism enzymes.</title>
        <authorList>
            <person name="Hilton J.A."/>
            <person name="Foster R.A."/>
            <person name="Tripp H.J."/>
            <person name="Carter B.J."/>
            <person name="Zehr J.P."/>
            <person name="Villareal T.A."/>
        </authorList>
    </citation>
    <scope>NUCLEOTIDE SEQUENCE [LARGE SCALE GENOMIC DNA]</scope>
    <source>
        <strain evidence="3">HH01</strain>
    </source>
</reference>
<evidence type="ECO:0000256" key="1">
    <source>
        <dbReference type="SAM" id="Phobius"/>
    </source>
</evidence>
<organism evidence="2 3">
    <name type="scientific">Richelia intracellularis HH01</name>
    <dbReference type="NCBI Taxonomy" id="1165094"/>
    <lineage>
        <taxon>Bacteria</taxon>
        <taxon>Bacillati</taxon>
        <taxon>Cyanobacteriota</taxon>
        <taxon>Cyanophyceae</taxon>
        <taxon>Nostocales</taxon>
        <taxon>Nostocaceae</taxon>
        <taxon>Richelia</taxon>
    </lineage>
</organism>
<dbReference type="PANTHER" id="PTHR31303">
    <property type="entry name" value="CTP-DEPENDENT DIACYLGLYCEROL KINASE 1"/>
    <property type="match status" value="1"/>
</dbReference>
<dbReference type="GO" id="GO:0004143">
    <property type="term" value="F:ATP-dependent diacylglycerol kinase activity"/>
    <property type="evidence" value="ECO:0007669"/>
    <property type="project" value="InterPro"/>
</dbReference>
<keyword evidence="3" id="KW-1185">Reference proteome</keyword>
<name>M1X4W6_9NOST</name>
<dbReference type="Proteomes" id="UP000053051">
    <property type="component" value="Unassembled WGS sequence"/>
</dbReference>
<dbReference type="InterPro" id="IPR037997">
    <property type="entry name" value="Dgk1-like"/>
</dbReference>
<comment type="caution">
    <text evidence="2">The sequence shown here is derived from an EMBL/GenBank/DDBJ whole genome shotgun (WGS) entry which is preliminary data.</text>
</comment>
<feature type="transmembrane region" description="Helical" evidence="1">
    <location>
        <begin position="142"/>
        <end position="160"/>
    </location>
</feature>
<keyword evidence="1" id="KW-0472">Membrane</keyword>
<keyword evidence="2" id="KW-0808">Transferase</keyword>
<dbReference type="Pfam" id="PF01148">
    <property type="entry name" value="CTP_transf_1"/>
    <property type="match status" value="1"/>
</dbReference>
<dbReference type="EMBL" id="CAIY01000027">
    <property type="protein sequence ID" value="CCH66806.1"/>
    <property type="molecule type" value="Genomic_DNA"/>
</dbReference>
<protein>
    <submittedName>
        <fullName evidence="2">Phytol kinase</fullName>
    </submittedName>
</protein>
<proteinExistence type="predicted"/>
<evidence type="ECO:0000313" key="3">
    <source>
        <dbReference type="Proteomes" id="UP000053051"/>
    </source>
</evidence>
<feature type="transmembrane region" description="Helical" evidence="1">
    <location>
        <begin position="166"/>
        <end position="188"/>
    </location>
</feature>
<accession>M1X4W6</accession>
<dbReference type="PANTHER" id="PTHR31303:SF1">
    <property type="entry name" value="CTP-DEPENDENT DIACYLGLYCEROL KINASE 1"/>
    <property type="match status" value="1"/>
</dbReference>